<reference evidence="2 3" key="1">
    <citation type="submission" date="2018-06" db="EMBL/GenBank/DDBJ databases">
        <title>Genomic Encyclopedia of Archaeal and Bacterial Type Strains, Phase II (KMG-II): from individual species to whole genera.</title>
        <authorList>
            <person name="Goeker M."/>
        </authorList>
    </citation>
    <scope>NUCLEOTIDE SEQUENCE [LARGE SCALE GENOMIC DNA]</scope>
    <source>
        <strain evidence="2 3">T4</strain>
    </source>
</reference>
<keyword evidence="3" id="KW-1185">Reference proteome</keyword>
<proteinExistence type="predicted"/>
<dbReference type="EMBL" id="QKTX01000011">
    <property type="protein sequence ID" value="PZV80851.1"/>
    <property type="molecule type" value="Genomic_DNA"/>
</dbReference>
<evidence type="ECO:0000256" key="1">
    <source>
        <dbReference type="SAM" id="Phobius"/>
    </source>
</evidence>
<accession>A0A326RQF8</accession>
<protein>
    <submittedName>
        <fullName evidence="2">Uncharacterized protein</fullName>
    </submittedName>
</protein>
<feature type="transmembrane region" description="Helical" evidence="1">
    <location>
        <begin position="73"/>
        <end position="97"/>
    </location>
</feature>
<comment type="caution">
    <text evidence="2">The sequence shown here is derived from an EMBL/GenBank/DDBJ whole genome shotgun (WGS) entry which is preliminary data.</text>
</comment>
<keyword evidence="1" id="KW-1133">Transmembrane helix</keyword>
<sequence length="134" mass="15596">MIKKSKAKGINFKYCLYLPLMKNRTLYSKTFRQRFSVMMALLFCLFVSSVEYIPQHEEPTKSERSSENPDQTFLNVAVDAVVPFVLHVADTVLYLIYQIFSFEFKIPTHQAVSAFYPNQLIEILFERIISTKGP</sequence>
<dbReference type="AlphaFoldDB" id="A0A326RQF8"/>
<evidence type="ECO:0000313" key="2">
    <source>
        <dbReference type="EMBL" id="PZV80851.1"/>
    </source>
</evidence>
<evidence type="ECO:0000313" key="3">
    <source>
        <dbReference type="Proteomes" id="UP000248917"/>
    </source>
</evidence>
<gene>
    <name evidence="2" type="ORF">CLV31_11117</name>
</gene>
<organism evidence="2 3">
    <name type="scientific">Algoriphagus aquaeductus</name>
    <dbReference type="NCBI Taxonomy" id="475299"/>
    <lineage>
        <taxon>Bacteria</taxon>
        <taxon>Pseudomonadati</taxon>
        <taxon>Bacteroidota</taxon>
        <taxon>Cytophagia</taxon>
        <taxon>Cytophagales</taxon>
        <taxon>Cyclobacteriaceae</taxon>
        <taxon>Algoriphagus</taxon>
    </lineage>
</organism>
<keyword evidence="1" id="KW-0812">Transmembrane</keyword>
<keyword evidence="1" id="KW-0472">Membrane</keyword>
<dbReference type="Proteomes" id="UP000248917">
    <property type="component" value="Unassembled WGS sequence"/>
</dbReference>
<name>A0A326RQF8_9BACT</name>